<accession>A0A7U9TH96</accession>
<reference evidence="1" key="1">
    <citation type="submission" date="2021-01" db="EMBL/GenBank/DDBJ databases">
        <title>Draft genome sequence of Acholeplasmataceae bacterium strain Mahy22.</title>
        <authorList>
            <person name="Watanabe M."/>
            <person name="Kojima H."/>
            <person name="Fukui M."/>
        </authorList>
    </citation>
    <scope>NUCLEOTIDE SEQUENCE</scope>
    <source>
        <strain evidence="1">Mahy22</strain>
    </source>
</reference>
<protein>
    <submittedName>
        <fullName evidence="1">Uncharacterized protein</fullName>
    </submittedName>
</protein>
<name>A0A7U9TH96_9MOLU</name>
<proteinExistence type="predicted"/>
<dbReference type="Proteomes" id="UP000620133">
    <property type="component" value="Chromosome"/>
</dbReference>
<dbReference type="EMBL" id="AP024412">
    <property type="protein sequence ID" value="BCR35205.1"/>
    <property type="molecule type" value="Genomic_DNA"/>
</dbReference>
<dbReference type="RefSeq" id="WP_176239079.1">
    <property type="nucleotide sequence ID" value="NZ_AP024412.1"/>
</dbReference>
<sequence>MTLLKLDQYIDNYIHRLQLKKAIKGMNNIAYQVKHSKKSKSLYLSLSLFICNNNYKRTIRISDHFLDNQHTRSHKFKGVLVAPNRNIGSNKLKKLESYISKQIIKLLNDAPRHAIYTFKAN</sequence>
<gene>
    <name evidence="1" type="ORF">MPAN_000980</name>
</gene>
<keyword evidence="2" id="KW-1185">Reference proteome</keyword>
<evidence type="ECO:0000313" key="1">
    <source>
        <dbReference type="EMBL" id="BCR35205.1"/>
    </source>
</evidence>
<evidence type="ECO:0000313" key="2">
    <source>
        <dbReference type="Proteomes" id="UP000620133"/>
    </source>
</evidence>
<organism evidence="1 2">
    <name type="scientific">Mariniplasma anaerobium</name>
    <dbReference type="NCBI Taxonomy" id="2735436"/>
    <lineage>
        <taxon>Bacteria</taxon>
        <taxon>Bacillati</taxon>
        <taxon>Mycoplasmatota</taxon>
        <taxon>Mollicutes</taxon>
        <taxon>Acholeplasmatales</taxon>
        <taxon>Acholeplasmataceae</taxon>
        <taxon>Mariniplasma</taxon>
    </lineage>
</organism>
<dbReference type="KEGG" id="manr:MPAN_000980"/>
<dbReference type="AlphaFoldDB" id="A0A7U9TH96"/>